<accession>Q2HSG8</accession>
<proteinExistence type="predicted"/>
<organism evidence="1">
    <name type="scientific">Medicago truncatula</name>
    <name type="common">Barrel medic</name>
    <name type="synonym">Medicago tribuloides</name>
    <dbReference type="NCBI Taxonomy" id="3880"/>
    <lineage>
        <taxon>Eukaryota</taxon>
        <taxon>Viridiplantae</taxon>
        <taxon>Streptophyta</taxon>
        <taxon>Embryophyta</taxon>
        <taxon>Tracheophyta</taxon>
        <taxon>Spermatophyta</taxon>
        <taxon>Magnoliopsida</taxon>
        <taxon>eudicotyledons</taxon>
        <taxon>Gunneridae</taxon>
        <taxon>Pentapetalae</taxon>
        <taxon>rosids</taxon>
        <taxon>fabids</taxon>
        <taxon>Fabales</taxon>
        <taxon>Fabaceae</taxon>
        <taxon>Papilionoideae</taxon>
        <taxon>50 kb inversion clade</taxon>
        <taxon>NPAAA clade</taxon>
        <taxon>Hologalegina</taxon>
        <taxon>IRL clade</taxon>
        <taxon>Trifolieae</taxon>
        <taxon>Medicago</taxon>
    </lineage>
</organism>
<dbReference type="EMBL" id="AC151523">
    <property type="protein sequence ID" value="ABD33325.1"/>
    <property type="molecule type" value="Genomic_DNA"/>
</dbReference>
<gene>
    <name evidence="1" type="ORF">MtrDRAFT_AC151523g18v2</name>
    <name evidence="3" type="ORF">MtrDRAFT_AC172742g32v1</name>
    <name evidence="2" type="ORF">MtrDRAFT_AC172742g6v1</name>
</gene>
<sequence length="75" mass="8505">MKRESCVVSAFPCTDCSNARRAQIYSQVGITRIHVAIMRRNNNRKLSITDGRNRMQGATSVMSMQLSPCQAIEWE</sequence>
<evidence type="ECO:0000313" key="1">
    <source>
        <dbReference type="EMBL" id="ABD33325.1"/>
    </source>
</evidence>
<reference evidence="1" key="2">
    <citation type="submission" date="2007-03" db="EMBL/GenBank/DDBJ databases">
        <authorList>
            <consortium name="The International Medicago Genome Annotation Group"/>
        </authorList>
    </citation>
    <scope>NUCLEOTIDE SEQUENCE</scope>
</reference>
<dbReference type="AlphaFoldDB" id="Q2HSG8"/>
<evidence type="ECO:0000313" key="3">
    <source>
        <dbReference type="EMBL" id="ABN09031.1"/>
    </source>
</evidence>
<dbReference type="EMBL" id="AC172742">
    <property type="protein sequence ID" value="ABN09026.1"/>
    <property type="molecule type" value="Genomic_DNA"/>
</dbReference>
<dbReference type="EMBL" id="AC172742">
    <property type="protein sequence ID" value="ABN09031.1"/>
    <property type="molecule type" value="Genomic_DNA"/>
</dbReference>
<reference evidence="1" key="1">
    <citation type="submission" date="2005-06" db="EMBL/GenBank/DDBJ databases">
        <authorList>
            <person name="Town C.D."/>
        </authorList>
    </citation>
    <scope>NUCLEOTIDE SEQUENCE</scope>
</reference>
<evidence type="ECO:0000313" key="2">
    <source>
        <dbReference type="EMBL" id="ABN09026.1"/>
    </source>
</evidence>
<name>Q2HSG8_MEDTR</name>
<protein>
    <submittedName>
        <fullName evidence="1">Uncharacterized protein</fullName>
    </submittedName>
</protein>